<gene>
    <name evidence="2" type="ORF">RFI_19711</name>
</gene>
<dbReference type="Proteomes" id="UP000023152">
    <property type="component" value="Unassembled WGS sequence"/>
</dbReference>
<evidence type="ECO:0000313" key="3">
    <source>
        <dbReference type="Proteomes" id="UP000023152"/>
    </source>
</evidence>
<comment type="caution">
    <text evidence="2">The sequence shown here is derived from an EMBL/GenBank/DDBJ whole genome shotgun (WGS) entry which is preliminary data.</text>
</comment>
<name>X6MUU0_RETFI</name>
<dbReference type="AlphaFoldDB" id="X6MUU0"/>
<organism evidence="2 3">
    <name type="scientific">Reticulomyxa filosa</name>
    <dbReference type="NCBI Taxonomy" id="46433"/>
    <lineage>
        <taxon>Eukaryota</taxon>
        <taxon>Sar</taxon>
        <taxon>Rhizaria</taxon>
        <taxon>Retaria</taxon>
        <taxon>Foraminifera</taxon>
        <taxon>Monothalamids</taxon>
        <taxon>Reticulomyxidae</taxon>
        <taxon>Reticulomyxa</taxon>
    </lineage>
</organism>
<sequence>MILSEAKKQAQYLGDKENKDPKLEPLRTPISNLCNANFELIPLALNIATSVAGASANGVSSTSSDTKIQPLESTIHLDRTPSSLRMDLQEDAKNIFSNSFCFYFMYQQQKNEVLRTSLCVAAHAQFMQFKSQIKSFFFFFYVKLFSSDERQDIEKCSTSANVQDNWNEDNWFSCDLTHVSQLPPITRKAKCCPIFNCDKKFKTLKRLLSTLINTND</sequence>
<dbReference type="EMBL" id="ASPP01016300">
    <property type="protein sequence ID" value="ETO17609.1"/>
    <property type="molecule type" value="Genomic_DNA"/>
</dbReference>
<feature type="region of interest" description="Disordered" evidence="1">
    <location>
        <begin position="1"/>
        <end position="25"/>
    </location>
</feature>
<reference evidence="2 3" key="1">
    <citation type="journal article" date="2013" name="Curr. Biol.">
        <title>The Genome of the Foraminiferan Reticulomyxa filosa.</title>
        <authorList>
            <person name="Glockner G."/>
            <person name="Hulsmann N."/>
            <person name="Schleicher M."/>
            <person name="Noegel A.A."/>
            <person name="Eichinger L."/>
            <person name="Gallinger C."/>
            <person name="Pawlowski J."/>
            <person name="Sierra R."/>
            <person name="Euteneuer U."/>
            <person name="Pillet L."/>
            <person name="Moustafa A."/>
            <person name="Platzer M."/>
            <person name="Groth M."/>
            <person name="Szafranski K."/>
            <person name="Schliwa M."/>
        </authorList>
    </citation>
    <scope>NUCLEOTIDE SEQUENCE [LARGE SCALE GENOMIC DNA]</scope>
</reference>
<proteinExistence type="predicted"/>
<accession>X6MUU0</accession>
<protein>
    <submittedName>
        <fullName evidence="2">Uncharacterized protein</fullName>
    </submittedName>
</protein>
<evidence type="ECO:0000313" key="2">
    <source>
        <dbReference type="EMBL" id="ETO17609.1"/>
    </source>
</evidence>
<keyword evidence="3" id="KW-1185">Reference proteome</keyword>
<evidence type="ECO:0000256" key="1">
    <source>
        <dbReference type="SAM" id="MobiDB-lite"/>
    </source>
</evidence>